<feature type="domain" description="Tyrosine specific protein phosphatases" evidence="7">
    <location>
        <begin position="94"/>
        <end position="147"/>
    </location>
</feature>
<comment type="catalytic activity">
    <reaction evidence="5">
        <text>O-phospho-L-threonyl-[protein] + H2O = L-threonyl-[protein] + phosphate</text>
        <dbReference type="Rhea" id="RHEA:47004"/>
        <dbReference type="Rhea" id="RHEA-COMP:11060"/>
        <dbReference type="Rhea" id="RHEA-COMP:11605"/>
        <dbReference type="ChEBI" id="CHEBI:15377"/>
        <dbReference type="ChEBI" id="CHEBI:30013"/>
        <dbReference type="ChEBI" id="CHEBI:43474"/>
        <dbReference type="ChEBI" id="CHEBI:61977"/>
        <dbReference type="EC" id="3.1.3.16"/>
    </reaction>
</comment>
<dbReference type="AlphaFoldDB" id="A0A6A4HLZ2"/>
<gene>
    <name evidence="8" type="ORF">BT96DRAFT_819964</name>
</gene>
<dbReference type="OrthoDB" id="2017893at2759"/>
<dbReference type="PANTHER" id="PTHR45948:SF2">
    <property type="entry name" value="DUAL SPECIFICITY PROTEIN PHOSPHATASE"/>
    <property type="match status" value="1"/>
</dbReference>
<protein>
    <submittedName>
        <fullName evidence="8">Phosphatases II</fullName>
    </submittedName>
</protein>
<dbReference type="PANTHER" id="PTHR45948">
    <property type="entry name" value="DUAL SPECIFICITY PROTEIN PHOSPHATASE DDB_G0269404-RELATED"/>
    <property type="match status" value="1"/>
</dbReference>
<evidence type="ECO:0000313" key="9">
    <source>
        <dbReference type="Proteomes" id="UP000799118"/>
    </source>
</evidence>
<dbReference type="SMART" id="SM00195">
    <property type="entry name" value="DSPc"/>
    <property type="match status" value="1"/>
</dbReference>
<dbReference type="Pfam" id="PF00782">
    <property type="entry name" value="DSPc"/>
    <property type="match status" value="1"/>
</dbReference>
<evidence type="ECO:0000259" key="7">
    <source>
        <dbReference type="PROSITE" id="PS50056"/>
    </source>
</evidence>
<accession>A0A6A4HLZ2</accession>
<dbReference type="GO" id="GO:0005829">
    <property type="term" value="C:cytosol"/>
    <property type="evidence" value="ECO:0007669"/>
    <property type="project" value="TreeGrafter"/>
</dbReference>
<dbReference type="CDD" id="cd14498">
    <property type="entry name" value="DSP"/>
    <property type="match status" value="1"/>
</dbReference>
<sequence>MTSPLLSRWAAAVRTNNPGLVSRPASLIVPRLYLSGYDTAMDEKQMLTLGVTHVVSILEWSPELPAFIPPANRLHIALQDTANADVLGHLGETTRFVKAALEENVTNVVLIHCFQGVSRSATVVCAYLISTQDMTAAESITFVQSKRREVSPNNGFRKQLHLYATSLKENPIGEGTAGLIEQAAIEDIGGTESI</sequence>
<dbReference type="InterPro" id="IPR000387">
    <property type="entry name" value="Tyr_Pase_dom"/>
</dbReference>
<evidence type="ECO:0000259" key="6">
    <source>
        <dbReference type="PROSITE" id="PS50054"/>
    </source>
</evidence>
<reference evidence="8" key="1">
    <citation type="journal article" date="2019" name="Environ. Microbiol.">
        <title>Fungal ecological strategies reflected in gene transcription - a case study of two litter decomposers.</title>
        <authorList>
            <person name="Barbi F."/>
            <person name="Kohler A."/>
            <person name="Barry K."/>
            <person name="Baskaran P."/>
            <person name="Daum C."/>
            <person name="Fauchery L."/>
            <person name="Ihrmark K."/>
            <person name="Kuo A."/>
            <person name="LaButti K."/>
            <person name="Lipzen A."/>
            <person name="Morin E."/>
            <person name="Grigoriev I.V."/>
            <person name="Henrissat B."/>
            <person name="Lindahl B."/>
            <person name="Martin F."/>
        </authorList>
    </citation>
    <scope>NUCLEOTIDE SEQUENCE</scope>
    <source>
        <strain evidence="8">JB14</strain>
    </source>
</reference>
<dbReference type="PROSITE" id="PS00383">
    <property type="entry name" value="TYR_PHOSPHATASE_1"/>
    <property type="match status" value="1"/>
</dbReference>
<evidence type="ECO:0000256" key="2">
    <source>
        <dbReference type="ARBA" id="ARBA00022801"/>
    </source>
</evidence>
<evidence type="ECO:0000256" key="5">
    <source>
        <dbReference type="ARBA" id="ARBA00048336"/>
    </source>
</evidence>
<dbReference type="GO" id="GO:0004722">
    <property type="term" value="F:protein serine/threonine phosphatase activity"/>
    <property type="evidence" value="ECO:0007669"/>
    <property type="project" value="UniProtKB-EC"/>
</dbReference>
<proteinExistence type="inferred from homology"/>
<dbReference type="InterPro" id="IPR029021">
    <property type="entry name" value="Prot-tyrosine_phosphatase-like"/>
</dbReference>
<feature type="domain" description="Tyrosine-protein phosphatase" evidence="6">
    <location>
        <begin position="23"/>
        <end position="169"/>
    </location>
</feature>
<dbReference type="GO" id="GO:0007165">
    <property type="term" value="P:signal transduction"/>
    <property type="evidence" value="ECO:0007669"/>
    <property type="project" value="TreeGrafter"/>
</dbReference>
<dbReference type="Proteomes" id="UP000799118">
    <property type="component" value="Unassembled WGS sequence"/>
</dbReference>
<keyword evidence="9" id="KW-1185">Reference proteome</keyword>
<dbReference type="InterPro" id="IPR020422">
    <property type="entry name" value="TYR_PHOSPHATASE_DUAL_dom"/>
</dbReference>
<keyword evidence="2" id="KW-0378">Hydrolase</keyword>
<dbReference type="InterPro" id="IPR016130">
    <property type="entry name" value="Tyr_Pase_AS"/>
</dbReference>
<keyword evidence="3" id="KW-0904">Protein phosphatase</keyword>
<dbReference type="InterPro" id="IPR000340">
    <property type="entry name" value="Dual-sp_phosphatase_cat-dom"/>
</dbReference>
<evidence type="ECO:0000256" key="4">
    <source>
        <dbReference type="ARBA" id="ARBA00047761"/>
    </source>
</evidence>
<evidence type="ECO:0000256" key="1">
    <source>
        <dbReference type="ARBA" id="ARBA00008601"/>
    </source>
</evidence>
<organism evidence="8 9">
    <name type="scientific">Gymnopus androsaceus JB14</name>
    <dbReference type="NCBI Taxonomy" id="1447944"/>
    <lineage>
        <taxon>Eukaryota</taxon>
        <taxon>Fungi</taxon>
        <taxon>Dikarya</taxon>
        <taxon>Basidiomycota</taxon>
        <taxon>Agaricomycotina</taxon>
        <taxon>Agaricomycetes</taxon>
        <taxon>Agaricomycetidae</taxon>
        <taxon>Agaricales</taxon>
        <taxon>Marasmiineae</taxon>
        <taxon>Omphalotaceae</taxon>
        <taxon>Gymnopus</taxon>
    </lineage>
</organism>
<name>A0A6A4HLZ2_9AGAR</name>
<comment type="catalytic activity">
    <reaction evidence="4">
        <text>O-phospho-L-seryl-[protein] + H2O = L-seryl-[protein] + phosphate</text>
        <dbReference type="Rhea" id="RHEA:20629"/>
        <dbReference type="Rhea" id="RHEA-COMP:9863"/>
        <dbReference type="Rhea" id="RHEA-COMP:11604"/>
        <dbReference type="ChEBI" id="CHEBI:15377"/>
        <dbReference type="ChEBI" id="CHEBI:29999"/>
        <dbReference type="ChEBI" id="CHEBI:43474"/>
        <dbReference type="ChEBI" id="CHEBI:83421"/>
        <dbReference type="EC" id="3.1.3.16"/>
    </reaction>
</comment>
<dbReference type="SUPFAM" id="SSF52799">
    <property type="entry name" value="(Phosphotyrosine protein) phosphatases II"/>
    <property type="match status" value="1"/>
</dbReference>
<comment type="similarity">
    <text evidence="1">Belongs to the protein-tyrosine phosphatase family. Non-receptor class dual specificity subfamily.</text>
</comment>
<evidence type="ECO:0000313" key="8">
    <source>
        <dbReference type="EMBL" id="KAE9399952.1"/>
    </source>
</evidence>
<dbReference type="GO" id="GO:0004725">
    <property type="term" value="F:protein tyrosine phosphatase activity"/>
    <property type="evidence" value="ECO:0007669"/>
    <property type="project" value="TreeGrafter"/>
</dbReference>
<dbReference type="PROSITE" id="PS50054">
    <property type="entry name" value="TYR_PHOSPHATASE_DUAL"/>
    <property type="match status" value="1"/>
</dbReference>
<dbReference type="PROSITE" id="PS50056">
    <property type="entry name" value="TYR_PHOSPHATASE_2"/>
    <property type="match status" value="1"/>
</dbReference>
<evidence type="ECO:0000256" key="3">
    <source>
        <dbReference type="ARBA" id="ARBA00022912"/>
    </source>
</evidence>
<dbReference type="Gene3D" id="3.90.190.10">
    <property type="entry name" value="Protein tyrosine phosphatase superfamily"/>
    <property type="match status" value="1"/>
</dbReference>
<dbReference type="EMBL" id="ML769463">
    <property type="protein sequence ID" value="KAE9399952.1"/>
    <property type="molecule type" value="Genomic_DNA"/>
</dbReference>